<evidence type="ECO:0000256" key="2">
    <source>
        <dbReference type="PROSITE-ProRule" id="PRU00267"/>
    </source>
</evidence>
<reference evidence="5 6" key="1">
    <citation type="submission" date="2009-11" db="EMBL/GenBank/DDBJ databases">
        <title>Annotation of Allomyces macrogynus ATCC 38327.</title>
        <authorList>
            <consortium name="The Broad Institute Genome Sequencing Platform"/>
            <person name="Russ C."/>
            <person name="Cuomo C."/>
            <person name="Burger G."/>
            <person name="Gray M.W."/>
            <person name="Holland P.W.H."/>
            <person name="King N."/>
            <person name="Lang F.B.F."/>
            <person name="Roger A.J."/>
            <person name="Ruiz-Trillo I."/>
            <person name="Young S.K."/>
            <person name="Zeng Q."/>
            <person name="Gargeya S."/>
            <person name="Fitzgerald M."/>
            <person name="Haas B."/>
            <person name="Abouelleil A."/>
            <person name="Alvarado L."/>
            <person name="Arachchi H.M."/>
            <person name="Berlin A."/>
            <person name="Chapman S.B."/>
            <person name="Gearin G."/>
            <person name="Goldberg J."/>
            <person name="Griggs A."/>
            <person name="Gujja S."/>
            <person name="Hansen M."/>
            <person name="Heiman D."/>
            <person name="Howarth C."/>
            <person name="Larimer J."/>
            <person name="Lui A."/>
            <person name="MacDonald P.J.P."/>
            <person name="McCowen C."/>
            <person name="Montmayeur A."/>
            <person name="Murphy C."/>
            <person name="Neiman D."/>
            <person name="Pearson M."/>
            <person name="Priest M."/>
            <person name="Roberts A."/>
            <person name="Saif S."/>
            <person name="Shea T."/>
            <person name="Sisk P."/>
            <person name="Stolte C."/>
            <person name="Sykes S."/>
            <person name="Wortman J."/>
            <person name="Nusbaum C."/>
            <person name="Birren B."/>
        </authorList>
    </citation>
    <scope>NUCLEOTIDE SEQUENCE [LARGE SCALE GENOMIC DNA]</scope>
    <source>
        <strain evidence="5 6">ATCC 38327</strain>
    </source>
</reference>
<dbReference type="VEuPathDB" id="FungiDB:AMAG_18625"/>
<dbReference type="PANTHER" id="PTHR48112:SF22">
    <property type="entry name" value="MITOCHONDRIAL TRANSCRIPTION FACTOR A, ISOFORM B"/>
    <property type="match status" value="1"/>
</dbReference>
<keyword evidence="6" id="KW-1185">Reference proteome</keyword>
<dbReference type="CDD" id="cd00084">
    <property type="entry name" value="HMG-box_SF"/>
    <property type="match status" value="2"/>
</dbReference>
<dbReference type="EMBL" id="GG745338">
    <property type="protein sequence ID" value="KNE61433.1"/>
    <property type="molecule type" value="Genomic_DNA"/>
</dbReference>
<dbReference type="SUPFAM" id="SSF47095">
    <property type="entry name" value="HMG-box"/>
    <property type="match status" value="4"/>
</dbReference>
<dbReference type="Proteomes" id="UP000054350">
    <property type="component" value="Unassembled WGS sequence"/>
</dbReference>
<name>A0A0L0SFZ4_ALLM3</name>
<feature type="domain" description="HMG box" evidence="4">
    <location>
        <begin position="491"/>
        <end position="553"/>
    </location>
</feature>
<feature type="DNA-binding region" description="HMG box" evidence="2">
    <location>
        <begin position="158"/>
        <end position="223"/>
    </location>
</feature>
<organism evidence="5 6">
    <name type="scientific">Allomyces macrogynus (strain ATCC 38327)</name>
    <name type="common">Allomyces javanicus var. macrogynus</name>
    <dbReference type="NCBI Taxonomy" id="578462"/>
    <lineage>
        <taxon>Eukaryota</taxon>
        <taxon>Fungi</taxon>
        <taxon>Fungi incertae sedis</taxon>
        <taxon>Blastocladiomycota</taxon>
        <taxon>Blastocladiomycetes</taxon>
        <taxon>Blastocladiales</taxon>
        <taxon>Blastocladiaceae</taxon>
        <taxon>Allomyces</taxon>
    </lineage>
</organism>
<feature type="domain" description="HMG box" evidence="4">
    <location>
        <begin position="158"/>
        <end position="223"/>
    </location>
</feature>
<proteinExistence type="predicted"/>
<dbReference type="AlphaFoldDB" id="A0A0L0SFZ4"/>
<accession>A0A0L0SFZ4</accession>
<keyword evidence="1 2" id="KW-0238">DNA-binding</keyword>
<feature type="domain" description="HMG box" evidence="4">
    <location>
        <begin position="348"/>
        <end position="413"/>
    </location>
</feature>
<dbReference type="InterPro" id="IPR036910">
    <property type="entry name" value="HMG_box_dom_sf"/>
</dbReference>
<evidence type="ECO:0000256" key="1">
    <source>
        <dbReference type="ARBA" id="ARBA00023125"/>
    </source>
</evidence>
<feature type="compositionally biased region" description="Low complexity" evidence="3">
    <location>
        <begin position="99"/>
        <end position="115"/>
    </location>
</feature>
<dbReference type="InterPro" id="IPR009071">
    <property type="entry name" value="HMG_box_dom"/>
</dbReference>
<evidence type="ECO:0000259" key="4">
    <source>
        <dbReference type="PROSITE" id="PS50118"/>
    </source>
</evidence>
<dbReference type="Pfam" id="PF09011">
    <property type="entry name" value="HMG_box_2"/>
    <property type="match status" value="1"/>
</dbReference>
<evidence type="ECO:0000256" key="3">
    <source>
        <dbReference type="SAM" id="MobiDB-lite"/>
    </source>
</evidence>
<dbReference type="GO" id="GO:0003677">
    <property type="term" value="F:DNA binding"/>
    <property type="evidence" value="ECO:0007669"/>
    <property type="project" value="UniProtKB-UniRule"/>
</dbReference>
<dbReference type="OrthoDB" id="1919336at2759"/>
<dbReference type="PANTHER" id="PTHR48112">
    <property type="entry name" value="HIGH MOBILITY GROUP PROTEIN DSP1"/>
    <property type="match status" value="1"/>
</dbReference>
<gene>
    <name evidence="5" type="ORF">AMAG_18625</name>
</gene>
<evidence type="ECO:0000313" key="6">
    <source>
        <dbReference type="Proteomes" id="UP000054350"/>
    </source>
</evidence>
<dbReference type="Gene3D" id="1.10.30.10">
    <property type="entry name" value="High mobility group box domain"/>
    <property type="match status" value="4"/>
</dbReference>
<feature type="DNA-binding region" description="HMG box" evidence="2">
    <location>
        <begin position="348"/>
        <end position="413"/>
    </location>
</feature>
<keyword evidence="2" id="KW-0539">Nucleus</keyword>
<dbReference type="SMART" id="SM00398">
    <property type="entry name" value="HMG"/>
    <property type="match status" value="4"/>
</dbReference>
<dbReference type="GO" id="GO:0005634">
    <property type="term" value="C:nucleus"/>
    <property type="evidence" value="ECO:0007669"/>
    <property type="project" value="UniProtKB-UniRule"/>
</dbReference>
<dbReference type="InterPro" id="IPR050342">
    <property type="entry name" value="HMGB"/>
</dbReference>
<reference evidence="5 6" key="2">
    <citation type="submission" date="2009-11" db="EMBL/GenBank/DDBJ databases">
        <title>The Genome Sequence of Allomyces macrogynus strain ATCC 38327.</title>
        <authorList>
            <consortium name="The Broad Institute Genome Sequencing Platform"/>
            <person name="Russ C."/>
            <person name="Cuomo C."/>
            <person name="Shea T."/>
            <person name="Young S.K."/>
            <person name="Zeng Q."/>
            <person name="Koehrsen M."/>
            <person name="Haas B."/>
            <person name="Borodovsky M."/>
            <person name="Guigo R."/>
            <person name="Alvarado L."/>
            <person name="Berlin A."/>
            <person name="Borenstein D."/>
            <person name="Chen Z."/>
            <person name="Engels R."/>
            <person name="Freedman E."/>
            <person name="Gellesch M."/>
            <person name="Goldberg J."/>
            <person name="Griggs A."/>
            <person name="Gujja S."/>
            <person name="Heiman D."/>
            <person name="Hepburn T."/>
            <person name="Howarth C."/>
            <person name="Jen D."/>
            <person name="Larson L."/>
            <person name="Lewis B."/>
            <person name="Mehta T."/>
            <person name="Park D."/>
            <person name="Pearson M."/>
            <person name="Roberts A."/>
            <person name="Saif S."/>
            <person name="Shenoy N."/>
            <person name="Sisk P."/>
            <person name="Stolte C."/>
            <person name="Sykes S."/>
            <person name="Walk T."/>
            <person name="White J."/>
            <person name="Yandava C."/>
            <person name="Burger G."/>
            <person name="Gray M.W."/>
            <person name="Holland P.W.H."/>
            <person name="King N."/>
            <person name="Lang F.B.F."/>
            <person name="Roger A.J."/>
            <person name="Ruiz-Trillo I."/>
            <person name="Lander E."/>
            <person name="Nusbaum C."/>
        </authorList>
    </citation>
    <scope>NUCLEOTIDE SEQUENCE [LARGE SCALE GENOMIC DNA]</scope>
    <source>
        <strain evidence="5 6">ATCC 38327</strain>
    </source>
</reference>
<dbReference type="Pfam" id="PF00505">
    <property type="entry name" value="HMG_box"/>
    <property type="match status" value="1"/>
</dbReference>
<feature type="region of interest" description="Disordered" evidence="3">
    <location>
        <begin position="49"/>
        <end position="142"/>
    </location>
</feature>
<feature type="DNA-binding region" description="HMG box" evidence="2">
    <location>
        <begin position="491"/>
        <end position="553"/>
    </location>
</feature>
<evidence type="ECO:0000313" key="5">
    <source>
        <dbReference type="EMBL" id="KNE61433.1"/>
    </source>
</evidence>
<dbReference type="PROSITE" id="PS50118">
    <property type="entry name" value="HMG_BOX_2"/>
    <property type="match status" value="3"/>
</dbReference>
<sequence length="567" mass="62349">MAAIFAHRARPLASLAQAALTRTTCTTPLRPAPSAVRKVPVLRHYSADFWPDDLPTPNTPKPADGAAAASTNTDALWPDDLPLPTASAISGGGGGGGDPLWPDDVPLPSSSPLPSEFADLLPTAEPEPLVDPSRGPARPRIPVDIPLSPARSYLSKAPKIPSNAFGLFLRTQGSTKSKDQTPGAWMTAVAARWRGLSDDERAPFLARALRLREEYKAQLLAFQAQDPVIVAEMAEPLLGATVKASRARKTNPYALYVAHAAKTTPKAEGQPATKWMQQVARQWKALTDLEKAPFRAEAAELNSQYDEQKRLEAYTTPERHRVRAPPLSPTLIEKLPTLTAESAAPPPPKHPANPYVLFIAEHMKSKPADVVSNHWLKEGGKRWKTMTDEEKAPFTAIFRDRRAAFLKAKEEYHAKYSPDQIAQRKWMERAGRRHFTEVTQAGIELAAIRHAVSTGKRHGSRREGTLKESVALGAAWKAMQGHKVKVAGYKSAFTFFMTEMHAGQKPSGKQPMHIVAREAAEAWKDMSIEEKQPYLLMAAEDRKRYDWEVAQLEVQTEVGAAGKRAVE</sequence>
<protein>
    <recommendedName>
        <fullName evidence="4">HMG box domain-containing protein</fullName>
    </recommendedName>
</protein>